<feature type="transmembrane region" description="Helical" evidence="1">
    <location>
        <begin position="5"/>
        <end position="22"/>
    </location>
</feature>
<dbReference type="Proteomes" id="UP000184363">
    <property type="component" value="Unassembled WGS sequence"/>
</dbReference>
<keyword evidence="1" id="KW-0472">Membrane</keyword>
<accession>A0A1M6R7T2</accession>
<evidence type="ECO:0000256" key="1">
    <source>
        <dbReference type="SAM" id="Phobius"/>
    </source>
</evidence>
<reference evidence="2 3" key="1">
    <citation type="submission" date="2016-11" db="EMBL/GenBank/DDBJ databases">
        <authorList>
            <person name="Jaros S."/>
            <person name="Januszkiewicz K."/>
            <person name="Wedrychowicz H."/>
        </authorList>
    </citation>
    <scope>NUCLEOTIDE SEQUENCE [LARGE SCALE GENOMIC DNA]</scope>
    <source>
        <strain evidence="2 3">DSM 43832</strain>
    </source>
</reference>
<sequence length="58" mass="6099">MLRIVGIALAVVVGLWILFSVLGLLAKLLFWAVVLTAVVLLVAGTVAAVKKKRSGALR</sequence>
<keyword evidence="1" id="KW-0812">Transmembrane</keyword>
<organism evidence="2 3">
    <name type="scientific">Pseudonocardia thermophila</name>
    <dbReference type="NCBI Taxonomy" id="1848"/>
    <lineage>
        <taxon>Bacteria</taxon>
        <taxon>Bacillati</taxon>
        <taxon>Actinomycetota</taxon>
        <taxon>Actinomycetes</taxon>
        <taxon>Pseudonocardiales</taxon>
        <taxon>Pseudonocardiaceae</taxon>
        <taxon>Pseudonocardia</taxon>
    </lineage>
</organism>
<keyword evidence="1" id="KW-1133">Transmembrane helix</keyword>
<protein>
    <submittedName>
        <fullName evidence="2">Uncharacterized protein</fullName>
    </submittedName>
</protein>
<dbReference type="STRING" id="1848.SAMN05443637_104229"/>
<feature type="transmembrane region" description="Helical" evidence="1">
    <location>
        <begin position="28"/>
        <end position="49"/>
    </location>
</feature>
<evidence type="ECO:0000313" key="3">
    <source>
        <dbReference type="Proteomes" id="UP000184363"/>
    </source>
</evidence>
<keyword evidence="3" id="KW-1185">Reference proteome</keyword>
<evidence type="ECO:0000313" key="2">
    <source>
        <dbReference type="EMBL" id="SHK28529.1"/>
    </source>
</evidence>
<dbReference type="RefSeq" id="WP_200803795.1">
    <property type="nucleotide sequence ID" value="NZ_CALGVN010000026.1"/>
</dbReference>
<gene>
    <name evidence="2" type="ORF">SAMN05443637_104229</name>
</gene>
<dbReference type="AlphaFoldDB" id="A0A1M6R7T2"/>
<proteinExistence type="predicted"/>
<name>A0A1M6R7T2_PSETH</name>
<dbReference type="EMBL" id="FRAP01000004">
    <property type="protein sequence ID" value="SHK28529.1"/>
    <property type="molecule type" value="Genomic_DNA"/>
</dbReference>